<protein>
    <submittedName>
        <fullName evidence="5">FCD domain-containing protein</fullName>
    </submittedName>
</protein>
<dbReference type="Gene3D" id="1.20.120.530">
    <property type="entry name" value="GntR ligand-binding domain-like"/>
    <property type="match status" value="1"/>
</dbReference>
<keyword evidence="1" id="KW-0805">Transcription regulation</keyword>
<dbReference type="RefSeq" id="WP_131939342.1">
    <property type="nucleotide sequence ID" value="NZ_BAAAMX010000016.1"/>
</dbReference>
<feature type="domain" description="GntR C-terminal" evidence="4">
    <location>
        <begin position="5"/>
        <end position="64"/>
    </location>
</feature>
<gene>
    <name evidence="5" type="ORF">E1284_13200</name>
</gene>
<dbReference type="Proteomes" id="UP000295431">
    <property type="component" value="Unassembled WGS sequence"/>
</dbReference>
<dbReference type="InterPro" id="IPR008920">
    <property type="entry name" value="TF_FadR/GntR_C"/>
</dbReference>
<proteinExistence type="predicted"/>
<accession>A0A4V2XMZ9</accession>
<keyword evidence="3" id="KW-0804">Transcription</keyword>
<reference evidence="5 6" key="1">
    <citation type="submission" date="2019-03" db="EMBL/GenBank/DDBJ databases">
        <title>Draft genome sequences of novel Actinobacteria.</title>
        <authorList>
            <person name="Sahin N."/>
            <person name="Ay H."/>
            <person name="Saygin H."/>
        </authorList>
    </citation>
    <scope>NUCLEOTIDE SEQUENCE [LARGE SCALE GENOMIC DNA]</scope>
    <source>
        <strain evidence="5 6">DSM 45347</strain>
    </source>
</reference>
<sequence length="89" mass="9076">MMLEEVRAAELAAERRTDADLTALDAALAARDDAFAGPAIEAFIDADIALHAAVVAAAHNPVLAGDPAAAGDIINTELTQTLAALLQGR</sequence>
<keyword evidence="2" id="KW-0238">DNA-binding</keyword>
<evidence type="ECO:0000313" key="6">
    <source>
        <dbReference type="Proteomes" id="UP000295431"/>
    </source>
</evidence>
<dbReference type="AlphaFoldDB" id="A0A4V2XMZ9"/>
<name>A0A4V2XMZ9_9ACTN</name>
<organism evidence="5 6">
    <name type="scientific">Actinomadura bangladeshensis</name>
    <dbReference type="NCBI Taxonomy" id="453573"/>
    <lineage>
        <taxon>Bacteria</taxon>
        <taxon>Bacillati</taxon>
        <taxon>Actinomycetota</taxon>
        <taxon>Actinomycetes</taxon>
        <taxon>Streptosporangiales</taxon>
        <taxon>Thermomonosporaceae</taxon>
        <taxon>Actinomadura</taxon>
    </lineage>
</organism>
<evidence type="ECO:0000256" key="2">
    <source>
        <dbReference type="ARBA" id="ARBA00023125"/>
    </source>
</evidence>
<evidence type="ECO:0000256" key="1">
    <source>
        <dbReference type="ARBA" id="ARBA00023015"/>
    </source>
</evidence>
<dbReference type="SUPFAM" id="SSF48008">
    <property type="entry name" value="GntR ligand-binding domain-like"/>
    <property type="match status" value="1"/>
</dbReference>
<dbReference type="InterPro" id="IPR011711">
    <property type="entry name" value="GntR_C"/>
</dbReference>
<dbReference type="GO" id="GO:0003677">
    <property type="term" value="F:DNA binding"/>
    <property type="evidence" value="ECO:0007669"/>
    <property type="project" value="UniProtKB-KW"/>
</dbReference>
<evidence type="ECO:0000313" key="5">
    <source>
        <dbReference type="EMBL" id="TDC16296.1"/>
    </source>
</evidence>
<comment type="caution">
    <text evidence="5">The sequence shown here is derived from an EMBL/GenBank/DDBJ whole genome shotgun (WGS) entry which is preliminary data.</text>
</comment>
<evidence type="ECO:0000259" key="4">
    <source>
        <dbReference type="Pfam" id="PF07729"/>
    </source>
</evidence>
<evidence type="ECO:0000256" key="3">
    <source>
        <dbReference type="ARBA" id="ARBA00023163"/>
    </source>
</evidence>
<keyword evidence="6" id="KW-1185">Reference proteome</keyword>
<dbReference type="EMBL" id="SMJW01000053">
    <property type="protein sequence ID" value="TDC16296.1"/>
    <property type="molecule type" value="Genomic_DNA"/>
</dbReference>
<dbReference type="Pfam" id="PF07729">
    <property type="entry name" value="FCD"/>
    <property type="match status" value="1"/>
</dbReference>